<organism evidence="2">
    <name type="scientific">Sesamum radiatum</name>
    <name type="common">Black benniseed</name>
    <dbReference type="NCBI Taxonomy" id="300843"/>
    <lineage>
        <taxon>Eukaryota</taxon>
        <taxon>Viridiplantae</taxon>
        <taxon>Streptophyta</taxon>
        <taxon>Embryophyta</taxon>
        <taxon>Tracheophyta</taxon>
        <taxon>Spermatophyta</taxon>
        <taxon>Magnoliopsida</taxon>
        <taxon>eudicotyledons</taxon>
        <taxon>Gunneridae</taxon>
        <taxon>Pentapetalae</taxon>
        <taxon>asterids</taxon>
        <taxon>lamiids</taxon>
        <taxon>Lamiales</taxon>
        <taxon>Pedaliaceae</taxon>
        <taxon>Sesamum</taxon>
    </lineage>
</organism>
<feature type="domain" description="Reverse transcriptase" evidence="1">
    <location>
        <begin position="1"/>
        <end position="110"/>
    </location>
</feature>
<dbReference type="AlphaFoldDB" id="A0AAW2RGJ5"/>
<reference evidence="2" key="2">
    <citation type="journal article" date="2024" name="Plant">
        <title>Genomic evolution and insights into agronomic trait innovations of Sesamum species.</title>
        <authorList>
            <person name="Miao H."/>
            <person name="Wang L."/>
            <person name="Qu L."/>
            <person name="Liu H."/>
            <person name="Sun Y."/>
            <person name="Le M."/>
            <person name="Wang Q."/>
            <person name="Wei S."/>
            <person name="Zheng Y."/>
            <person name="Lin W."/>
            <person name="Duan Y."/>
            <person name="Cao H."/>
            <person name="Xiong S."/>
            <person name="Wang X."/>
            <person name="Wei L."/>
            <person name="Li C."/>
            <person name="Ma Q."/>
            <person name="Ju M."/>
            <person name="Zhao R."/>
            <person name="Li G."/>
            <person name="Mu C."/>
            <person name="Tian Q."/>
            <person name="Mei H."/>
            <person name="Zhang T."/>
            <person name="Gao T."/>
            <person name="Zhang H."/>
        </authorList>
    </citation>
    <scope>NUCLEOTIDE SEQUENCE</scope>
    <source>
        <strain evidence="2">G02</strain>
    </source>
</reference>
<dbReference type="EMBL" id="JACGWJ010000013">
    <property type="protein sequence ID" value="KAL0378558.1"/>
    <property type="molecule type" value="Genomic_DNA"/>
</dbReference>
<name>A0AAW2RGJ5_SESRA</name>
<dbReference type="PROSITE" id="PS50878">
    <property type="entry name" value="RT_POL"/>
    <property type="match status" value="1"/>
</dbReference>
<accession>A0AAW2RGJ5</accession>
<proteinExistence type="predicted"/>
<dbReference type="PANTHER" id="PTHR19446">
    <property type="entry name" value="REVERSE TRANSCRIPTASES"/>
    <property type="match status" value="1"/>
</dbReference>
<comment type="caution">
    <text evidence="2">The sequence shown here is derived from an EMBL/GenBank/DDBJ whole genome shotgun (WGS) entry which is preliminary data.</text>
</comment>
<dbReference type="Pfam" id="PF00078">
    <property type="entry name" value="RVT_1"/>
    <property type="match status" value="1"/>
</dbReference>
<reference evidence="2" key="1">
    <citation type="submission" date="2020-06" db="EMBL/GenBank/DDBJ databases">
        <authorList>
            <person name="Li T."/>
            <person name="Hu X."/>
            <person name="Zhang T."/>
            <person name="Song X."/>
            <person name="Zhang H."/>
            <person name="Dai N."/>
            <person name="Sheng W."/>
            <person name="Hou X."/>
            <person name="Wei L."/>
        </authorList>
    </citation>
    <scope>NUCLEOTIDE SEQUENCE</scope>
    <source>
        <strain evidence="2">G02</strain>
        <tissue evidence="2">Leaf</tissue>
    </source>
</reference>
<sequence>MILHFDLRYNKGNLVIKLDIFKAYNRVKRNFLITVMQKMGFPPRFLTLIKHAIQHSWFTVLVNEEAKGFLKSSQGLRQGDPISPTLVILAAEAFSRGLDLFFSANPEMFY</sequence>
<evidence type="ECO:0000259" key="1">
    <source>
        <dbReference type="PROSITE" id="PS50878"/>
    </source>
</evidence>
<protein>
    <recommendedName>
        <fullName evidence="1">Reverse transcriptase domain-containing protein</fullName>
    </recommendedName>
</protein>
<evidence type="ECO:0000313" key="2">
    <source>
        <dbReference type="EMBL" id="KAL0378558.1"/>
    </source>
</evidence>
<dbReference type="InterPro" id="IPR000477">
    <property type="entry name" value="RT_dom"/>
</dbReference>
<gene>
    <name evidence="2" type="ORF">Sradi_3161300</name>
</gene>